<keyword evidence="4" id="KW-0812">Transmembrane</keyword>
<evidence type="ECO:0000256" key="2">
    <source>
        <dbReference type="ARBA" id="ARBA00023125"/>
    </source>
</evidence>
<dbReference type="InterPro" id="IPR018060">
    <property type="entry name" value="HTH_AraC"/>
</dbReference>
<feature type="transmembrane region" description="Helical" evidence="4">
    <location>
        <begin position="25"/>
        <end position="47"/>
    </location>
</feature>
<evidence type="ECO:0000256" key="1">
    <source>
        <dbReference type="ARBA" id="ARBA00023015"/>
    </source>
</evidence>
<dbReference type="AlphaFoldDB" id="A0A4P6F4Z6"/>
<sequence>MELINKQLGKFRLAGGSGKFYKKSLVLLLIVTSIPGIITGALVYWMAGGRLESELLKLHNYQIEQRAGNLDEQLENLELMLSHWAFDSRFDYSLSGHDFVRDFVKTRDIVNTLLVMQGSNTMIKNVNLYLQGEQPILFDPEYSSLQSGALTHIYDGLFTKKRETYWTQLSFNPSNPAQRDLTFVHLIPGGSMKPFGALLIRLDSDKVAQMLRTMTPYSDGENLLMEEGGDIYVSASGSSQDSPFVQSLRGKIEQRKEGQGSFFFDWNNKTYAVTYGHVSRIAETWMYVSASPITSITAPVVLISKIIFTVSLSAFLIAVLLAWLASKRLYSPVKRLMGNLLPGVSPFSRQEDEFTLIEREWNDLSRESKELNAKLSAQLPYVKESFLHQLVQGYLYAYSEDDLLSRMASYKWDVSGKQFVMLYVQLNGIASMEGKFSYGDEGLVTFASVNMIEELAGKYFEQSSTINFHDLGAGLLLILPANESYMDKVQPFCEELTQAVNRLLLMRVTVAVSRSIAHISDVPFAFEGVKHAASFRNFDNENQLIDMEQLNYEDSSEPPYPFTLEREFIQALRTGQEADARTLLCDFMHALSVQGAKAIDVQQGMLHLLGSVQHAILVSGIQPKRLFKGANLYEQLSQIKEPGRICDWFQARVIDPFMKELVGRSDLQVKRLIEEAMLFLQKNYMQDISLDNCADHIGTNPFFLSKSFKQVTGKNFIDYLTELRMDKAKELLRESELKINAVAEQVGYQHSYFNRIFKKLEGMTPTRYRELSRAE</sequence>
<keyword evidence="4" id="KW-0472">Membrane</keyword>
<keyword evidence="3" id="KW-0804">Transcription</keyword>
<gene>
    <name evidence="6" type="ORF">ET464_00275</name>
</gene>
<dbReference type="EMBL" id="CP035492">
    <property type="protein sequence ID" value="QAY68267.1"/>
    <property type="molecule type" value="Genomic_DNA"/>
</dbReference>
<accession>A0A4P6F4Z6</accession>
<evidence type="ECO:0000313" key="7">
    <source>
        <dbReference type="Proteomes" id="UP000293568"/>
    </source>
</evidence>
<protein>
    <submittedName>
        <fullName evidence="6">AraC family transcriptional regulator</fullName>
    </submittedName>
</protein>
<dbReference type="InterPro" id="IPR018062">
    <property type="entry name" value="HTH_AraC-typ_CS"/>
</dbReference>
<dbReference type="SMART" id="SM00342">
    <property type="entry name" value="HTH_ARAC"/>
    <property type="match status" value="1"/>
</dbReference>
<dbReference type="PROSITE" id="PS01124">
    <property type="entry name" value="HTH_ARAC_FAMILY_2"/>
    <property type="match status" value="1"/>
</dbReference>
<proteinExistence type="predicted"/>
<name>A0A4P6F4Z6_9BACL</name>
<keyword evidence="7" id="KW-1185">Reference proteome</keyword>
<dbReference type="GO" id="GO:0043565">
    <property type="term" value="F:sequence-specific DNA binding"/>
    <property type="evidence" value="ECO:0007669"/>
    <property type="project" value="InterPro"/>
</dbReference>
<dbReference type="InterPro" id="IPR009057">
    <property type="entry name" value="Homeodomain-like_sf"/>
</dbReference>
<dbReference type="Proteomes" id="UP000293568">
    <property type="component" value="Chromosome"/>
</dbReference>
<evidence type="ECO:0000256" key="3">
    <source>
        <dbReference type="ARBA" id="ARBA00023163"/>
    </source>
</evidence>
<dbReference type="Gene3D" id="1.10.10.60">
    <property type="entry name" value="Homeodomain-like"/>
    <property type="match status" value="2"/>
</dbReference>
<dbReference type="PROSITE" id="PS00041">
    <property type="entry name" value="HTH_ARAC_FAMILY_1"/>
    <property type="match status" value="1"/>
</dbReference>
<dbReference type="OrthoDB" id="1975037at2"/>
<dbReference type="PANTHER" id="PTHR43280:SF28">
    <property type="entry name" value="HTH-TYPE TRANSCRIPTIONAL ACTIVATOR RHAS"/>
    <property type="match status" value="1"/>
</dbReference>
<keyword evidence="2" id="KW-0238">DNA-binding</keyword>
<dbReference type="SUPFAM" id="SSF46689">
    <property type="entry name" value="Homeodomain-like"/>
    <property type="match status" value="2"/>
</dbReference>
<organism evidence="6 7">
    <name type="scientific">Paenibacillus protaetiae</name>
    <dbReference type="NCBI Taxonomy" id="2509456"/>
    <lineage>
        <taxon>Bacteria</taxon>
        <taxon>Bacillati</taxon>
        <taxon>Bacillota</taxon>
        <taxon>Bacilli</taxon>
        <taxon>Bacillales</taxon>
        <taxon>Paenibacillaceae</taxon>
        <taxon>Paenibacillus</taxon>
    </lineage>
</organism>
<keyword evidence="4" id="KW-1133">Transmembrane helix</keyword>
<evidence type="ECO:0000256" key="4">
    <source>
        <dbReference type="SAM" id="Phobius"/>
    </source>
</evidence>
<dbReference type="PANTHER" id="PTHR43280">
    <property type="entry name" value="ARAC-FAMILY TRANSCRIPTIONAL REGULATOR"/>
    <property type="match status" value="1"/>
</dbReference>
<dbReference type="KEGG" id="pprt:ET464_00275"/>
<dbReference type="GO" id="GO:0003700">
    <property type="term" value="F:DNA-binding transcription factor activity"/>
    <property type="evidence" value="ECO:0007669"/>
    <property type="project" value="InterPro"/>
</dbReference>
<feature type="domain" description="HTH araC/xylS-type" evidence="5">
    <location>
        <begin position="674"/>
        <end position="771"/>
    </location>
</feature>
<keyword evidence="1" id="KW-0805">Transcription regulation</keyword>
<evidence type="ECO:0000313" key="6">
    <source>
        <dbReference type="EMBL" id="QAY68267.1"/>
    </source>
</evidence>
<dbReference type="Pfam" id="PF12833">
    <property type="entry name" value="HTH_18"/>
    <property type="match status" value="1"/>
</dbReference>
<evidence type="ECO:0000259" key="5">
    <source>
        <dbReference type="PROSITE" id="PS01124"/>
    </source>
</evidence>
<reference evidence="6 7" key="1">
    <citation type="submission" date="2019-01" db="EMBL/GenBank/DDBJ databases">
        <title>Genome sequencing of strain FW100M-2.</title>
        <authorList>
            <person name="Heo J."/>
            <person name="Kim S.-J."/>
            <person name="Kim J.-S."/>
            <person name="Hong S.-B."/>
            <person name="Kwon S.-W."/>
        </authorList>
    </citation>
    <scope>NUCLEOTIDE SEQUENCE [LARGE SCALE GENOMIC DNA]</scope>
    <source>
        <strain evidence="6 7">FW100M-2</strain>
    </source>
</reference>